<feature type="signal peptide" evidence="1">
    <location>
        <begin position="1"/>
        <end position="27"/>
    </location>
</feature>
<gene>
    <name evidence="2" type="ORF">IZT61_22135</name>
</gene>
<dbReference type="GO" id="GO:0016787">
    <property type="term" value="F:hydrolase activity"/>
    <property type="evidence" value="ECO:0007669"/>
    <property type="project" value="UniProtKB-KW"/>
</dbReference>
<dbReference type="KEGG" id="pex:IZT61_22135"/>
<dbReference type="SUPFAM" id="SSF75005">
    <property type="entry name" value="Arabinanase/levansucrase/invertase"/>
    <property type="match status" value="1"/>
</dbReference>
<name>A0A7S9KZI2_9SPHI</name>
<sequence length="355" mass="40040">MKNRRCFVKNMLAGSVLPFMNPLSLLAQSNKKETKNFADQWQFIGPSIQEADYHVWGASPIIDELGKVHLFAARWRKRHKVDPGWRSHSEIAHYISNNPEGPFQFSDVVLKGTGKNTWDKYGAHNPNIHKVGDEYVLLYIGNSDYAQPPHPANQCIGMAIAKNLNGPWKKVNVDGKILNPPTNKNYWNYNARNGVNNPALLPYNGGFLLYFKSNGYMMGLAVAESLTGPYVQLPFPVTRNNKTIEDGYAFLYKDKICMLTTDNHGILKKGGGILWKSDDGVNFSELEPGFKLINEYLPPGEIKNPVWHYGSKDLMKFERPQLLMINEKPAFLYLAGGCNIYGGDTTVNYVMKFLG</sequence>
<accession>A0A7S9KZI2</accession>
<keyword evidence="2" id="KW-0378">Hydrolase</keyword>
<dbReference type="Gene3D" id="2.115.10.20">
    <property type="entry name" value="Glycosyl hydrolase domain, family 43"/>
    <property type="match status" value="1"/>
</dbReference>
<protein>
    <submittedName>
        <fullName evidence="2">Glycoside hydrolase family protein</fullName>
    </submittedName>
</protein>
<evidence type="ECO:0000313" key="3">
    <source>
        <dbReference type="Proteomes" id="UP000594759"/>
    </source>
</evidence>
<reference evidence="2 3" key="1">
    <citation type="submission" date="2020-11" db="EMBL/GenBank/DDBJ databases">
        <title>Pedobacter endophytica, an endophytic bacteria isolated form Carex pumila.</title>
        <authorList>
            <person name="Peng Y."/>
            <person name="Jiang L."/>
            <person name="Lee J."/>
        </authorList>
    </citation>
    <scope>NUCLEOTIDE SEQUENCE [LARGE SCALE GENOMIC DNA]</scope>
    <source>
        <strain evidence="2 3">JBR3-12</strain>
    </source>
</reference>
<dbReference type="RefSeq" id="WP_196099166.1">
    <property type="nucleotide sequence ID" value="NZ_CP064939.1"/>
</dbReference>
<keyword evidence="1" id="KW-0732">Signal</keyword>
<evidence type="ECO:0000256" key="1">
    <source>
        <dbReference type="SAM" id="SignalP"/>
    </source>
</evidence>
<proteinExistence type="predicted"/>
<evidence type="ECO:0000313" key="2">
    <source>
        <dbReference type="EMBL" id="QPH39700.1"/>
    </source>
</evidence>
<feature type="chain" id="PRO_5032718568" evidence="1">
    <location>
        <begin position="28"/>
        <end position="355"/>
    </location>
</feature>
<organism evidence="2 3">
    <name type="scientific">Pedobacter endophyticus</name>
    <dbReference type="NCBI Taxonomy" id="2789740"/>
    <lineage>
        <taxon>Bacteria</taxon>
        <taxon>Pseudomonadati</taxon>
        <taxon>Bacteroidota</taxon>
        <taxon>Sphingobacteriia</taxon>
        <taxon>Sphingobacteriales</taxon>
        <taxon>Sphingobacteriaceae</taxon>
        <taxon>Pedobacter</taxon>
    </lineage>
</organism>
<dbReference type="InterPro" id="IPR023296">
    <property type="entry name" value="Glyco_hydro_beta-prop_sf"/>
</dbReference>
<dbReference type="CDD" id="cd08994">
    <property type="entry name" value="GH43_62_32_68_117_130-like"/>
    <property type="match status" value="1"/>
</dbReference>
<dbReference type="Proteomes" id="UP000594759">
    <property type="component" value="Chromosome"/>
</dbReference>
<keyword evidence="3" id="KW-1185">Reference proteome</keyword>
<dbReference type="EMBL" id="CP064939">
    <property type="protein sequence ID" value="QPH39700.1"/>
    <property type="molecule type" value="Genomic_DNA"/>
</dbReference>
<dbReference type="AlphaFoldDB" id="A0A7S9KZI2"/>